<dbReference type="PANTHER" id="PTHR12129:SF20">
    <property type="entry name" value="HEPARAN SULFATE 2-O-SULFOTRANSFERASE PIPE"/>
    <property type="match status" value="1"/>
</dbReference>
<dbReference type="PANTHER" id="PTHR12129">
    <property type="entry name" value="HEPARAN SULFATE 2-O-SULFOTRANSFERASE"/>
    <property type="match status" value="1"/>
</dbReference>
<evidence type="ECO:0000256" key="5">
    <source>
        <dbReference type="ARBA" id="ARBA00022968"/>
    </source>
</evidence>
<gene>
    <name evidence="10" type="primary">Dwil\GK19598</name>
    <name evidence="10" type="ORF">Dwil_GK19598</name>
</gene>
<dbReference type="Proteomes" id="UP000007798">
    <property type="component" value="Unassembled WGS sequence"/>
</dbReference>
<dbReference type="eggNOG" id="KOG3922">
    <property type="taxonomic scope" value="Eukaryota"/>
</dbReference>
<evidence type="ECO:0000256" key="9">
    <source>
        <dbReference type="ARBA" id="ARBA00023180"/>
    </source>
</evidence>
<keyword evidence="4" id="KW-0812">Transmembrane</keyword>
<keyword evidence="8" id="KW-0472">Membrane</keyword>
<keyword evidence="5" id="KW-0735">Signal-anchor</keyword>
<dbReference type="Gene3D" id="3.40.50.300">
    <property type="entry name" value="P-loop containing nucleotide triphosphate hydrolases"/>
    <property type="match status" value="1"/>
</dbReference>
<dbReference type="InterPro" id="IPR007734">
    <property type="entry name" value="Heparan_SO4_2-O-STrfase"/>
</dbReference>
<dbReference type="GO" id="GO:0008146">
    <property type="term" value="F:sulfotransferase activity"/>
    <property type="evidence" value="ECO:0007669"/>
    <property type="project" value="InterPro"/>
</dbReference>
<evidence type="ECO:0000313" key="10">
    <source>
        <dbReference type="EMBL" id="EDW76758.2"/>
    </source>
</evidence>
<dbReference type="Pfam" id="PF03567">
    <property type="entry name" value="Sulfotransfer_2"/>
    <property type="match status" value="1"/>
</dbReference>
<keyword evidence="7" id="KW-0333">Golgi apparatus</keyword>
<proteinExistence type="inferred from homology"/>
<comment type="similarity">
    <text evidence="2">Belongs to the sulfotransferase 3 family.</text>
</comment>
<evidence type="ECO:0000313" key="11">
    <source>
        <dbReference type="Proteomes" id="UP000007798"/>
    </source>
</evidence>
<feature type="non-terminal residue" evidence="10">
    <location>
        <position position="1"/>
    </location>
</feature>
<keyword evidence="6" id="KW-1133">Transmembrane helix</keyword>
<dbReference type="AlphaFoldDB" id="B4MXI9"/>
<dbReference type="EMBL" id="CH963876">
    <property type="protein sequence ID" value="EDW76758.2"/>
    <property type="molecule type" value="Genomic_DNA"/>
</dbReference>
<keyword evidence="11" id="KW-1185">Reference proteome</keyword>
<dbReference type="SMR" id="B4MXI9"/>
<dbReference type="InParanoid" id="B4MXI9"/>
<dbReference type="InterPro" id="IPR027417">
    <property type="entry name" value="P-loop_NTPase"/>
</dbReference>
<dbReference type="EC" id="2.8.2.-" evidence="10"/>
<evidence type="ECO:0000256" key="1">
    <source>
        <dbReference type="ARBA" id="ARBA00004323"/>
    </source>
</evidence>
<dbReference type="HOGENOM" id="CLU_045310_3_1_1"/>
<dbReference type="GO" id="GO:0000139">
    <property type="term" value="C:Golgi membrane"/>
    <property type="evidence" value="ECO:0007669"/>
    <property type="project" value="UniProtKB-SubCell"/>
</dbReference>
<reference evidence="10 11" key="1">
    <citation type="journal article" date="2007" name="Nature">
        <title>Evolution of genes and genomes on the Drosophila phylogeny.</title>
        <authorList>
            <consortium name="Drosophila 12 Genomes Consortium"/>
            <person name="Clark A.G."/>
            <person name="Eisen M.B."/>
            <person name="Smith D.R."/>
            <person name="Bergman C.M."/>
            <person name="Oliver B."/>
            <person name="Markow T.A."/>
            <person name="Kaufman T.C."/>
            <person name="Kellis M."/>
            <person name="Gelbart W."/>
            <person name="Iyer V.N."/>
            <person name="Pollard D.A."/>
            <person name="Sackton T.B."/>
            <person name="Larracuente A.M."/>
            <person name="Singh N.D."/>
            <person name="Abad J.P."/>
            <person name="Abt D.N."/>
            <person name="Adryan B."/>
            <person name="Aguade M."/>
            <person name="Akashi H."/>
            <person name="Anderson W.W."/>
            <person name="Aquadro C.F."/>
            <person name="Ardell D.H."/>
            <person name="Arguello R."/>
            <person name="Artieri C.G."/>
            <person name="Barbash D.A."/>
            <person name="Barker D."/>
            <person name="Barsanti P."/>
            <person name="Batterham P."/>
            <person name="Batzoglou S."/>
            <person name="Begun D."/>
            <person name="Bhutkar A."/>
            <person name="Blanco E."/>
            <person name="Bosak S.A."/>
            <person name="Bradley R.K."/>
            <person name="Brand A.D."/>
            <person name="Brent M.R."/>
            <person name="Brooks A.N."/>
            <person name="Brown R.H."/>
            <person name="Butlin R.K."/>
            <person name="Caggese C."/>
            <person name="Calvi B.R."/>
            <person name="Bernardo de Carvalho A."/>
            <person name="Caspi A."/>
            <person name="Castrezana S."/>
            <person name="Celniker S.E."/>
            <person name="Chang J.L."/>
            <person name="Chapple C."/>
            <person name="Chatterji S."/>
            <person name="Chinwalla A."/>
            <person name="Civetta A."/>
            <person name="Clifton S.W."/>
            <person name="Comeron J.M."/>
            <person name="Costello J.C."/>
            <person name="Coyne J.A."/>
            <person name="Daub J."/>
            <person name="David R.G."/>
            <person name="Delcher A.L."/>
            <person name="Delehaunty K."/>
            <person name="Do C.B."/>
            <person name="Ebling H."/>
            <person name="Edwards K."/>
            <person name="Eickbush T."/>
            <person name="Evans J.D."/>
            <person name="Filipski A."/>
            <person name="Findeiss S."/>
            <person name="Freyhult E."/>
            <person name="Fulton L."/>
            <person name="Fulton R."/>
            <person name="Garcia A.C."/>
            <person name="Gardiner A."/>
            <person name="Garfield D.A."/>
            <person name="Garvin B.E."/>
            <person name="Gibson G."/>
            <person name="Gilbert D."/>
            <person name="Gnerre S."/>
            <person name="Godfrey J."/>
            <person name="Good R."/>
            <person name="Gotea V."/>
            <person name="Gravely B."/>
            <person name="Greenberg A.J."/>
            <person name="Griffiths-Jones S."/>
            <person name="Gross S."/>
            <person name="Guigo R."/>
            <person name="Gustafson E.A."/>
            <person name="Haerty W."/>
            <person name="Hahn M.W."/>
            <person name="Halligan D.L."/>
            <person name="Halpern A.L."/>
            <person name="Halter G.M."/>
            <person name="Han M.V."/>
            <person name="Heger A."/>
            <person name="Hillier L."/>
            <person name="Hinrichs A.S."/>
            <person name="Holmes I."/>
            <person name="Hoskins R.A."/>
            <person name="Hubisz M.J."/>
            <person name="Hultmark D."/>
            <person name="Huntley M.A."/>
            <person name="Jaffe D.B."/>
            <person name="Jagadeeshan S."/>
            <person name="Jeck W.R."/>
            <person name="Johnson J."/>
            <person name="Jones C.D."/>
            <person name="Jordan W.C."/>
            <person name="Karpen G.H."/>
            <person name="Kataoka E."/>
            <person name="Keightley P.D."/>
            <person name="Kheradpour P."/>
            <person name="Kirkness E.F."/>
            <person name="Koerich L.B."/>
            <person name="Kristiansen K."/>
            <person name="Kudrna D."/>
            <person name="Kulathinal R.J."/>
            <person name="Kumar S."/>
            <person name="Kwok R."/>
            <person name="Lander E."/>
            <person name="Langley C.H."/>
            <person name="Lapoint R."/>
            <person name="Lazzaro B.P."/>
            <person name="Lee S.J."/>
            <person name="Levesque L."/>
            <person name="Li R."/>
            <person name="Lin C.F."/>
            <person name="Lin M.F."/>
            <person name="Lindblad-Toh K."/>
            <person name="Llopart A."/>
            <person name="Long M."/>
            <person name="Low L."/>
            <person name="Lozovsky E."/>
            <person name="Lu J."/>
            <person name="Luo M."/>
            <person name="Machado C.A."/>
            <person name="Makalowski W."/>
            <person name="Marzo M."/>
            <person name="Matsuda M."/>
            <person name="Matzkin L."/>
            <person name="McAllister B."/>
            <person name="McBride C.S."/>
            <person name="McKernan B."/>
            <person name="McKernan K."/>
            <person name="Mendez-Lago M."/>
            <person name="Minx P."/>
            <person name="Mollenhauer M.U."/>
            <person name="Montooth K."/>
            <person name="Mount S.M."/>
            <person name="Mu X."/>
            <person name="Myers E."/>
            <person name="Negre B."/>
            <person name="Newfeld S."/>
            <person name="Nielsen R."/>
            <person name="Noor M.A."/>
            <person name="O'Grady P."/>
            <person name="Pachter L."/>
            <person name="Papaceit M."/>
            <person name="Parisi M.J."/>
            <person name="Parisi M."/>
            <person name="Parts L."/>
            <person name="Pedersen J.S."/>
            <person name="Pesole G."/>
            <person name="Phillippy A.M."/>
            <person name="Ponting C.P."/>
            <person name="Pop M."/>
            <person name="Porcelli D."/>
            <person name="Powell J.R."/>
            <person name="Prohaska S."/>
            <person name="Pruitt K."/>
            <person name="Puig M."/>
            <person name="Quesneville H."/>
            <person name="Ram K.R."/>
            <person name="Rand D."/>
            <person name="Rasmussen M.D."/>
            <person name="Reed L.K."/>
            <person name="Reenan R."/>
            <person name="Reily A."/>
            <person name="Remington K.A."/>
            <person name="Rieger T.T."/>
            <person name="Ritchie M.G."/>
            <person name="Robin C."/>
            <person name="Rogers Y.H."/>
            <person name="Rohde C."/>
            <person name="Rozas J."/>
            <person name="Rubenfield M.J."/>
            <person name="Ruiz A."/>
            <person name="Russo S."/>
            <person name="Salzberg S.L."/>
            <person name="Sanchez-Gracia A."/>
            <person name="Saranga D.J."/>
            <person name="Sato H."/>
            <person name="Schaeffer S.W."/>
            <person name="Schatz M.C."/>
            <person name="Schlenke T."/>
            <person name="Schwartz R."/>
            <person name="Segarra C."/>
            <person name="Singh R.S."/>
            <person name="Sirot L."/>
            <person name="Sirota M."/>
            <person name="Sisneros N.B."/>
            <person name="Smith C.D."/>
            <person name="Smith T.F."/>
            <person name="Spieth J."/>
            <person name="Stage D.E."/>
            <person name="Stark A."/>
            <person name="Stephan W."/>
            <person name="Strausberg R.L."/>
            <person name="Strempel S."/>
            <person name="Sturgill D."/>
            <person name="Sutton G."/>
            <person name="Sutton G.G."/>
            <person name="Tao W."/>
            <person name="Teichmann S."/>
            <person name="Tobari Y.N."/>
            <person name="Tomimura Y."/>
            <person name="Tsolas J.M."/>
            <person name="Valente V.L."/>
            <person name="Venter E."/>
            <person name="Venter J.C."/>
            <person name="Vicario S."/>
            <person name="Vieira F.G."/>
            <person name="Vilella A.J."/>
            <person name="Villasante A."/>
            <person name="Walenz B."/>
            <person name="Wang J."/>
            <person name="Wasserman M."/>
            <person name="Watts T."/>
            <person name="Wilson D."/>
            <person name="Wilson R.K."/>
            <person name="Wing R.A."/>
            <person name="Wolfner M.F."/>
            <person name="Wong A."/>
            <person name="Wong G.K."/>
            <person name="Wu C.I."/>
            <person name="Wu G."/>
            <person name="Yamamoto D."/>
            <person name="Yang H.P."/>
            <person name="Yang S.P."/>
            <person name="Yorke J.A."/>
            <person name="Yoshida K."/>
            <person name="Zdobnov E."/>
            <person name="Zhang P."/>
            <person name="Zhang Y."/>
            <person name="Zimin A.V."/>
            <person name="Baldwin J."/>
            <person name="Abdouelleil A."/>
            <person name="Abdulkadir J."/>
            <person name="Abebe A."/>
            <person name="Abera B."/>
            <person name="Abreu J."/>
            <person name="Acer S.C."/>
            <person name="Aftuck L."/>
            <person name="Alexander A."/>
            <person name="An P."/>
            <person name="Anderson E."/>
            <person name="Anderson S."/>
            <person name="Arachi H."/>
            <person name="Azer M."/>
            <person name="Bachantsang P."/>
            <person name="Barry A."/>
            <person name="Bayul T."/>
            <person name="Berlin A."/>
            <person name="Bessette D."/>
            <person name="Bloom T."/>
            <person name="Blye J."/>
            <person name="Boguslavskiy L."/>
            <person name="Bonnet C."/>
            <person name="Boukhgalter B."/>
            <person name="Bourzgui I."/>
            <person name="Brown A."/>
            <person name="Cahill P."/>
            <person name="Channer S."/>
            <person name="Cheshatsang Y."/>
            <person name="Chuda L."/>
            <person name="Citroen M."/>
            <person name="Collymore A."/>
            <person name="Cooke P."/>
            <person name="Costello M."/>
            <person name="D'Aco K."/>
            <person name="Daza R."/>
            <person name="De Haan G."/>
            <person name="DeGray S."/>
            <person name="DeMaso C."/>
            <person name="Dhargay N."/>
            <person name="Dooley K."/>
            <person name="Dooley E."/>
            <person name="Doricent M."/>
            <person name="Dorje P."/>
            <person name="Dorjee K."/>
            <person name="Dupes A."/>
            <person name="Elong R."/>
            <person name="Falk J."/>
            <person name="Farina A."/>
            <person name="Faro S."/>
            <person name="Ferguson D."/>
            <person name="Fisher S."/>
            <person name="Foley C.D."/>
            <person name="Franke A."/>
            <person name="Friedrich D."/>
            <person name="Gadbois L."/>
            <person name="Gearin G."/>
            <person name="Gearin C.R."/>
            <person name="Giannoukos G."/>
            <person name="Goode T."/>
            <person name="Graham J."/>
            <person name="Grandbois E."/>
            <person name="Grewal S."/>
            <person name="Gyaltsen K."/>
            <person name="Hafez N."/>
            <person name="Hagos B."/>
            <person name="Hall J."/>
            <person name="Henson C."/>
            <person name="Hollinger A."/>
            <person name="Honan T."/>
            <person name="Huard M.D."/>
            <person name="Hughes L."/>
            <person name="Hurhula B."/>
            <person name="Husby M.E."/>
            <person name="Kamat A."/>
            <person name="Kanga B."/>
            <person name="Kashin S."/>
            <person name="Khazanovich D."/>
            <person name="Kisner P."/>
            <person name="Lance K."/>
            <person name="Lara M."/>
            <person name="Lee W."/>
            <person name="Lennon N."/>
            <person name="Letendre F."/>
            <person name="LeVine R."/>
            <person name="Lipovsky A."/>
            <person name="Liu X."/>
            <person name="Liu J."/>
            <person name="Liu S."/>
            <person name="Lokyitsang T."/>
            <person name="Lokyitsang Y."/>
            <person name="Lubonja R."/>
            <person name="Lui A."/>
            <person name="MacDonald P."/>
            <person name="Magnisalis V."/>
            <person name="Maru K."/>
            <person name="Matthews C."/>
            <person name="McCusker W."/>
            <person name="McDonough S."/>
            <person name="Mehta T."/>
            <person name="Meldrim J."/>
            <person name="Meneus L."/>
            <person name="Mihai O."/>
            <person name="Mihalev A."/>
            <person name="Mihova T."/>
            <person name="Mittelman R."/>
            <person name="Mlenga V."/>
            <person name="Montmayeur A."/>
            <person name="Mulrain L."/>
            <person name="Navidi A."/>
            <person name="Naylor J."/>
            <person name="Negash T."/>
            <person name="Nguyen T."/>
            <person name="Nguyen N."/>
            <person name="Nicol R."/>
            <person name="Norbu C."/>
            <person name="Norbu N."/>
            <person name="Novod N."/>
            <person name="O'Neill B."/>
            <person name="Osman S."/>
            <person name="Markiewicz E."/>
            <person name="Oyono O.L."/>
            <person name="Patti C."/>
            <person name="Phunkhang P."/>
            <person name="Pierre F."/>
            <person name="Priest M."/>
            <person name="Raghuraman S."/>
            <person name="Rege F."/>
            <person name="Reyes R."/>
            <person name="Rise C."/>
            <person name="Rogov P."/>
            <person name="Ross K."/>
            <person name="Ryan E."/>
            <person name="Settipalli S."/>
            <person name="Shea T."/>
            <person name="Sherpa N."/>
            <person name="Shi L."/>
            <person name="Shih D."/>
            <person name="Sparrow T."/>
            <person name="Spaulding J."/>
            <person name="Stalker J."/>
            <person name="Stange-Thomann N."/>
            <person name="Stavropoulos S."/>
            <person name="Stone C."/>
            <person name="Strader C."/>
            <person name="Tesfaye S."/>
            <person name="Thomson T."/>
            <person name="Thoulutsang Y."/>
            <person name="Thoulutsang D."/>
            <person name="Topham K."/>
            <person name="Topping I."/>
            <person name="Tsamla T."/>
            <person name="Vassiliev H."/>
            <person name="Vo A."/>
            <person name="Wangchuk T."/>
            <person name="Wangdi T."/>
            <person name="Weiand M."/>
            <person name="Wilkinson J."/>
            <person name="Wilson A."/>
            <person name="Yadav S."/>
            <person name="Young G."/>
            <person name="Yu Q."/>
            <person name="Zembek L."/>
            <person name="Zhong D."/>
            <person name="Zimmer A."/>
            <person name="Zwirko Z."/>
            <person name="Jaffe D.B."/>
            <person name="Alvarez P."/>
            <person name="Brockman W."/>
            <person name="Butler J."/>
            <person name="Chin C."/>
            <person name="Gnerre S."/>
            <person name="Grabherr M."/>
            <person name="Kleber M."/>
            <person name="Mauceli E."/>
            <person name="MacCallum I."/>
        </authorList>
    </citation>
    <scope>NUCLEOTIDE SEQUENCE [LARGE SCALE GENOMIC DNA]</scope>
    <source>
        <strain evidence="11">Tucson 14030-0811.24</strain>
    </source>
</reference>
<organism evidence="10 11">
    <name type="scientific">Drosophila willistoni</name>
    <name type="common">Fruit fly</name>
    <dbReference type="NCBI Taxonomy" id="7260"/>
    <lineage>
        <taxon>Eukaryota</taxon>
        <taxon>Metazoa</taxon>
        <taxon>Ecdysozoa</taxon>
        <taxon>Arthropoda</taxon>
        <taxon>Hexapoda</taxon>
        <taxon>Insecta</taxon>
        <taxon>Pterygota</taxon>
        <taxon>Neoptera</taxon>
        <taxon>Endopterygota</taxon>
        <taxon>Diptera</taxon>
        <taxon>Brachycera</taxon>
        <taxon>Muscomorpha</taxon>
        <taxon>Ephydroidea</taxon>
        <taxon>Drosophilidae</taxon>
        <taxon>Drosophila</taxon>
        <taxon>Sophophora</taxon>
    </lineage>
</organism>
<evidence type="ECO:0000256" key="3">
    <source>
        <dbReference type="ARBA" id="ARBA00022679"/>
    </source>
</evidence>
<evidence type="ECO:0000256" key="7">
    <source>
        <dbReference type="ARBA" id="ARBA00023034"/>
    </source>
</evidence>
<dbReference type="SUPFAM" id="SSF52540">
    <property type="entry name" value="P-loop containing nucleoside triphosphate hydrolases"/>
    <property type="match status" value="1"/>
</dbReference>
<evidence type="ECO:0000256" key="6">
    <source>
        <dbReference type="ARBA" id="ARBA00022989"/>
    </source>
</evidence>
<name>B4MXI9_DROWI</name>
<keyword evidence="3 10" id="KW-0808">Transferase</keyword>
<evidence type="ECO:0000256" key="2">
    <source>
        <dbReference type="ARBA" id="ARBA00010569"/>
    </source>
</evidence>
<keyword evidence="9" id="KW-0325">Glycoprotein</keyword>
<comment type="subcellular location">
    <subcellularLocation>
        <location evidence="1">Golgi apparatus membrane</location>
        <topology evidence="1">Single-pass type II membrane protein</topology>
    </subcellularLocation>
</comment>
<accession>B4MXI9</accession>
<protein>
    <submittedName>
        <fullName evidence="10">Uncharacterized protein</fullName>
        <ecNumber evidence="10">2.8.2.-</ecNumber>
    </submittedName>
</protein>
<dbReference type="InterPro" id="IPR005331">
    <property type="entry name" value="Sulfotransferase"/>
</dbReference>
<sequence>KSLSSKKLNNTQYARLDVVYFNRAAKVGSEAMMELLETMHKGSPNNVTVITKGPFESRSRLLPQKQQMIKSVWIADLDPGSIFIEHGNWLDFPGFKLPKPIYINLVRDPVDRVISWYYYIRGGYRNAIFYRRFRDHPIKPEAFFKKNFNDCVRTGDPECQYIPNTTNERTGNYMRQTLFFCGNERQCLPFNSPRSVQLAKMNVERDYAVVGSWEDTNVTLTVLEAYIPRFFKDIRKVFECRFHRIPIPKT</sequence>
<evidence type="ECO:0000256" key="4">
    <source>
        <dbReference type="ARBA" id="ARBA00022692"/>
    </source>
</evidence>
<dbReference type="OrthoDB" id="10019582at2759"/>
<evidence type="ECO:0000256" key="8">
    <source>
        <dbReference type="ARBA" id="ARBA00023136"/>
    </source>
</evidence>